<dbReference type="InterPro" id="IPR024269">
    <property type="entry name" value="DUF3791"/>
</dbReference>
<evidence type="ECO:0000313" key="2">
    <source>
        <dbReference type="Proteomes" id="UP000761380"/>
    </source>
</evidence>
<accession>A0A927WRT6</accession>
<protein>
    <submittedName>
        <fullName evidence="1">DUF3791 domain-containing protein</fullName>
    </submittedName>
</protein>
<dbReference type="AlphaFoldDB" id="A0A927WRT6"/>
<evidence type="ECO:0000313" key="1">
    <source>
        <dbReference type="EMBL" id="MBE6092787.1"/>
    </source>
</evidence>
<comment type="caution">
    <text evidence="1">The sequence shown here is derived from an EMBL/GenBank/DDBJ whole genome shotgun (WGS) entry which is preliminary data.</text>
</comment>
<dbReference type="EMBL" id="SVBY01000037">
    <property type="protein sequence ID" value="MBE6092787.1"/>
    <property type="molecule type" value="Genomic_DNA"/>
</dbReference>
<sequence>MNQDSMEFVVYMIHACANKWNLSPKQVYGKLQETGCIDKYLVPNYDILHTQGSGYLLDDIKEYLRIRRRQYHWKKPCKYITAVSWPIKFIMAWREFSIWTIGF</sequence>
<organism evidence="1 2">
    <name type="scientific">Selenomonas ruminantium</name>
    <dbReference type="NCBI Taxonomy" id="971"/>
    <lineage>
        <taxon>Bacteria</taxon>
        <taxon>Bacillati</taxon>
        <taxon>Bacillota</taxon>
        <taxon>Negativicutes</taxon>
        <taxon>Selenomonadales</taxon>
        <taxon>Selenomonadaceae</taxon>
        <taxon>Selenomonas</taxon>
    </lineage>
</organism>
<reference evidence="1" key="1">
    <citation type="submission" date="2019-04" db="EMBL/GenBank/DDBJ databases">
        <title>Evolution of Biomass-Degrading Anaerobic Consortia Revealed by Metagenomics.</title>
        <authorList>
            <person name="Peng X."/>
        </authorList>
    </citation>
    <scope>NUCLEOTIDE SEQUENCE</scope>
    <source>
        <strain evidence="1">SIG240</strain>
    </source>
</reference>
<proteinExistence type="predicted"/>
<gene>
    <name evidence="1" type="ORF">E7201_06425</name>
</gene>
<dbReference type="Pfam" id="PF12668">
    <property type="entry name" value="DUF3791"/>
    <property type="match status" value="1"/>
</dbReference>
<dbReference type="Proteomes" id="UP000761380">
    <property type="component" value="Unassembled WGS sequence"/>
</dbReference>
<name>A0A927WRT6_SELRU</name>